<dbReference type="Pfam" id="PF20266">
    <property type="entry name" value="Mab-21_C"/>
    <property type="match status" value="1"/>
</dbReference>
<dbReference type="InterPro" id="IPR024810">
    <property type="entry name" value="MAB21L/cGLR"/>
</dbReference>
<dbReference type="InterPro" id="IPR046903">
    <property type="entry name" value="Mab-21-like_nuc_Trfase"/>
</dbReference>
<feature type="domain" description="Mab-21-like HhH/H2TH-like" evidence="7">
    <location>
        <begin position="362"/>
        <end position="456"/>
    </location>
</feature>
<dbReference type="InterPro" id="IPR046906">
    <property type="entry name" value="Mab-21_HhH/H2TH-like"/>
</dbReference>
<keyword evidence="5" id="KW-0472">Membrane</keyword>
<accession>A0ABN8RGA8</accession>
<evidence type="ECO:0000256" key="2">
    <source>
        <dbReference type="ARBA" id="ARBA00008307"/>
    </source>
</evidence>
<protein>
    <recommendedName>
        <fullName evidence="10">Mab-21-like HhH/H2TH-like domain-containing protein</fullName>
    </recommendedName>
</protein>
<evidence type="ECO:0000313" key="8">
    <source>
        <dbReference type="EMBL" id="CAH3177614.1"/>
    </source>
</evidence>
<comment type="caution">
    <text evidence="8">The sequence shown here is derived from an EMBL/GenBank/DDBJ whole genome shotgun (WGS) entry which is preliminary data.</text>
</comment>
<dbReference type="SMART" id="SM01265">
    <property type="entry name" value="Mab-21"/>
    <property type="match status" value="1"/>
</dbReference>
<dbReference type="Proteomes" id="UP001159405">
    <property type="component" value="Unassembled WGS sequence"/>
</dbReference>
<dbReference type="PANTHER" id="PTHR10656">
    <property type="entry name" value="CELL FATE DETERMINING PROTEIN MAB21-RELATED"/>
    <property type="match status" value="1"/>
</dbReference>
<evidence type="ECO:0000313" key="9">
    <source>
        <dbReference type="Proteomes" id="UP001159405"/>
    </source>
</evidence>
<dbReference type="EMBL" id="CALNXK010000228">
    <property type="protein sequence ID" value="CAH3177614.1"/>
    <property type="molecule type" value="Genomic_DNA"/>
</dbReference>
<name>A0ABN8RGA8_9CNID</name>
<evidence type="ECO:0000256" key="4">
    <source>
        <dbReference type="SAM" id="MobiDB-lite"/>
    </source>
</evidence>
<evidence type="ECO:0000259" key="6">
    <source>
        <dbReference type="Pfam" id="PF03281"/>
    </source>
</evidence>
<feature type="transmembrane region" description="Helical" evidence="5">
    <location>
        <begin position="51"/>
        <end position="72"/>
    </location>
</feature>
<keyword evidence="5" id="KW-0812">Transmembrane</keyword>
<keyword evidence="5" id="KW-1133">Transmembrane helix</keyword>
<proteinExistence type="inferred from homology"/>
<keyword evidence="3" id="KW-0547">Nucleotide-binding</keyword>
<dbReference type="Gene3D" id="1.10.1410.40">
    <property type="match status" value="1"/>
</dbReference>
<feature type="region of interest" description="Disordered" evidence="4">
    <location>
        <begin position="539"/>
        <end position="589"/>
    </location>
</feature>
<comment type="similarity">
    <text evidence="2">Belongs to the mab-21 family.</text>
</comment>
<reference evidence="8 9" key="1">
    <citation type="submission" date="2022-05" db="EMBL/GenBank/DDBJ databases">
        <authorList>
            <consortium name="Genoscope - CEA"/>
            <person name="William W."/>
        </authorList>
    </citation>
    <scope>NUCLEOTIDE SEQUENCE [LARGE SCALE GENOMIC DNA]</scope>
</reference>
<dbReference type="PANTHER" id="PTHR10656:SF69">
    <property type="entry name" value="MAB-21-LIKE HHH_H2TH-LIKE DOMAIN-CONTAINING PROTEIN"/>
    <property type="match status" value="1"/>
</dbReference>
<evidence type="ECO:0008006" key="10">
    <source>
        <dbReference type="Google" id="ProtNLM"/>
    </source>
</evidence>
<evidence type="ECO:0000256" key="3">
    <source>
        <dbReference type="ARBA" id="ARBA00022840"/>
    </source>
</evidence>
<gene>
    <name evidence="8" type="ORF">PLOB_00019435</name>
</gene>
<keyword evidence="9" id="KW-1185">Reference proteome</keyword>
<dbReference type="Pfam" id="PF03281">
    <property type="entry name" value="Mab-21"/>
    <property type="match status" value="1"/>
</dbReference>
<feature type="domain" description="Mab-21-like nucleotidyltransferase" evidence="6">
    <location>
        <begin position="267"/>
        <end position="352"/>
    </location>
</feature>
<evidence type="ECO:0000259" key="7">
    <source>
        <dbReference type="Pfam" id="PF20266"/>
    </source>
</evidence>
<feature type="transmembrane region" description="Helical" evidence="5">
    <location>
        <begin position="12"/>
        <end position="30"/>
    </location>
</feature>
<organism evidence="8 9">
    <name type="scientific">Porites lobata</name>
    <dbReference type="NCBI Taxonomy" id="104759"/>
    <lineage>
        <taxon>Eukaryota</taxon>
        <taxon>Metazoa</taxon>
        <taxon>Cnidaria</taxon>
        <taxon>Anthozoa</taxon>
        <taxon>Hexacorallia</taxon>
        <taxon>Scleractinia</taxon>
        <taxon>Fungiina</taxon>
        <taxon>Poritidae</taxon>
        <taxon>Porites</taxon>
    </lineage>
</organism>
<sequence>MKPCCGIRTIKGAIAWVSFIGIAGVLLQLLRSLKSFNDNCKDGESECTKTFWLIAGSSLGGALFLFIAFTIIRHFLVTCFPVACGHRKCIFTGRSSKPLRDILLSVDDNIPCEEDLTEFKDKALAVMNDIRTDLEQIMQRTRFQFIFSGSAVERYGIPFMLSYKPTDCACNSTCQINALYTDLDVMFCSLTDKATFSGEGNILVEPLVTDDAGFTGYAKLTSLTPGYQGSCVSSKLIRDQAKVAVENTRVSNLPGVPCCCGMSEFTPKIQLHCKGPAMKINIKPLFEADVTLCFHCAEWPALSDWPSRPRYWPSVADAQRMISLGCHLVAKPAPSDVDQRSWRFSFSLAEVELSKLVPDVARKCFVALKIILKDHLQPVLPEIGSYHIKTIFLNTLEKVPVGFWTEDNIEECLLTLLTELCDALLSVKCPHHWFSFVNLFIDIDEEDLQRLARKVERIIKDPAPFIFDDGCCCLSPCCFRVPQYNFTRRTSQQFLVDYDEITISVDGNMIPREVQQNNSPNQLSASSSAMPWAQIVSESSLGSSSRPDGLVVTLPPVRNPERRSASFMDDSEMESSREAIPLTVILPPT</sequence>
<keyword evidence="3" id="KW-0067">ATP-binding</keyword>
<evidence type="ECO:0000256" key="1">
    <source>
        <dbReference type="ARBA" id="ARBA00001946"/>
    </source>
</evidence>
<comment type="cofactor">
    <cofactor evidence="1">
        <name>Mg(2+)</name>
        <dbReference type="ChEBI" id="CHEBI:18420"/>
    </cofactor>
</comment>
<evidence type="ECO:0000256" key="5">
    <source>
        <dbReference type="SAM" id="Phobius"/>
    </source>
</evidence>